<dbReference type="EMBL" id="BABT02000150">
    <property type="protein sequence ID" value="GAA98380.1"/>
    <property type="molecule type" value="Genomic_DNA"/>
</dbReference>
<dbReference type="Gene3D" id="3.50.50.60">
    <property type="entry name" value="FAD/NAD(P)-binding domain"/>
    <property type="match status" value="2"/>
</dbReference>
<dbReference type="HOGENOM" id="CLU_006937_7_0_1"/>
<reference evidence="5 6" key="1">
    <citation type="journal article" date="2011" name="J. Gen. Appl. Microbiol.">
        <title>Draft genome sequencing of the enigmatic basidiomycete Mixia osmundae.</title>
        <authorList>
            <person name="Nishida H."/>
            <person name="Nagatsuka Y."/>
            <person name="Sugiyama J."/>
        </authorList>
    </citation>
    <scope>NUCLEOTIDE SEQUENCE [LARGE SCALE GENOMIC DNA]</scope>
    <source>
        <strain evidence="6">CBS 9802 / IAM 14324 / JCM 22182 / KY 12970</strain>
    </source>
</reference>
<comment type="similarity">
    <text evidence="1">Belongs to the FAD-binding monooxygenase family.</text>
</comment>
<proteinExistence type="inferred from homology"/>
<dbReference type="STRING" id="764103.G7E6C0"/>
<keyword evidence="4" id="KW-0560">Oxidoreductase</keyword>
<dbReference type="Pfam" id="PF00743">
    <property type="entry name" value="FMO-like"/>
    <property type="match status" value="1"/>
</dbReference>
<dbReference type="OrthoDB" id="74360at2759"/>
<evidence type="ECO:0000256" key="1">
    <source>
        <dbReference type="ARBA" id="ARBA00010139"/>
    </source>
</evidence>
<dbReference type="GO" id="GO:0004499">
    <property type="term" value="F:N,N-dimethylaniline monooxygenase activity"/>
    <property type="evidence" value="ECO:0007669"/>
    <property type="project" value="InterPro"/>
</dbReference>
<evidence type="ECO:0000313" key="6">
    <source>
        <dbReference type="Proteomes" id="UP000009131"/>
    </source>
</evidence>
<evidence type="ECO:0000256" key="3">
    <source>
        <dbReference type="ARBA" id="ARBA00022827"/>
    </source>
</evidence>
<dbReference type="Proteomes" id="UP000009131">
    <property type="component" value="Unassembled WGS sequence"/>
</dbReference>
<evidence type="ECO:0000313" key="5">
    <source>
        <dbReference type="EMBL" id="GAA98380.1"/>
    </source>
</evidence>
<evidence type="ECO:0008006" key="7">
    <source>
        <dbReference type="Google" id="ProtNLM"/>
    </source>
</evidence>
<dbReference type="SUPFAM" id="SSF51905">
    <property type="entry name" value="FAD/NAD(P)-binding domain"/>
    <property type="match status" value="1"/>
</dbReference>
<dbReference type="InterPro" id="IPR020946">
    <property type="entry name" value="Flavin_mOase-like"/>
</dbReference>
<dbReference type="PANTHER" id="PTHR42877">
    <property type="entry name" value="L-ORNITHINE N(5)-MONOOXYGENASE-RELATED"/>
    <property type="match status" value="1"/>
</dbReference>
<dbReference type="PANTHER" id="PTHR42877:SF4">
    <property type="entry name" value="FAD_NAD(P)-BINDING DOMAIN-CONTAINING PROTEIN-RELATED"/>
    <property type="match status" value="1"/>
</dbReference>
<evidence type="ECO:0000256" key="4">
    <source>
        <dbReference type="ARBA" id="ARBA00023002"/>
    </source>
</evidence>
<dbReference type="InterPro" id="IPR051209">
    <property type="entry name" value="FAD-bind_Monooxygenase_sf"/>
</dbReference>
<comment type="caution">
    <text evidence="5">The sequence shown here is derived from an EMBL/GenBank/DDBJ whole genome shotgun (WGS) entry which is preliminary data.</text>
</comment>
<accession>G7E6C0</accession>
<keyword evidence="6" id="KW-1185">Reference proteome</keyword>
<evidence type="ECO:0000256" key="2">
    <source>
        <dbReference type="ARBA" id="ARBA00022630"/>
    </source>
</evidence>
<protein>
    <recommendedName>
        <fullName evidence="7">L-ornithine N(5)-oxygenase</fullName>
    </recommendedName>
</protein>
<reference evidence="5 6" key="2">
    <citation type="journal article" date="2012" name="Open Biol.">
        <title>Characteristics of nucleosomes and linker DNA regions on the genome of the basidiomycete Mixia osmundae revealed by mono- and dinucleosome mapping.</title>
        <authorList>
            <person name="Nishida H."/>
            <person name="Kondo S."/>
            <person name="Matsumoto T."/>
            <person name="Suzuki Y."/>
            <person name="Yoshikawa H."/>
            <person name="Taylor T.D."/>
            <person name="Sugiyama J."/>
        </authorList>
    </citation>
    <scope>NUCLEOTIDE SEQUENCE [LARGE SCALE GENOMIC DNA]</scope>
    <source>
        <strain evidence="6">CBS 9802 / IAM 14324 / JCM 22182 / KY 12970</strain>
    </source>
</reference>
<dbReference type="GO" id="GO:0050660">
    <property type="term" value="F:flavin adenine dinucleotide binding"/>
    <property type="evidence" value="ECO:0007669"/>
    <property type="project" value="InterPro"/>
</dbReference>
<dbReference type="AlphaFoldDB" id="G7E6C0"/>
<sequence length="613" mass="68977">MDDKSTQRRDHTHVHRAPAKYDVTKMKRALGSPSVCIVGSGISGMILAIELCLKGITDVTIYERTGTCAGTWSQNTYPGCACDVPSHWYSYSKVMNPDWSQAFSAQPEIEKYWEHVRDLYNLKAITKYYTNFEDATWNESKQNYTARFRDVSPQKGGLESTEDFTITAQVVVSCIGGFSLPLDKPPGLPGIENFEGKSMHSARWDNKIELKGKKVGIIGNGCSGAQIVPTLAKDRSIQLYNFSRTPSYFVPRPQHTYPRIVKWMFRYIPGVALLYRFFIAFVSDLRWLAWLMNNRFIRWYATNMSVTHIKKTAPKKYLDFLIPKYPFGCKRVIMDPGYLESLHQDNVELVTDPIDTIVDKGIRGKSGQVYDLDVIVLATGFNLSSKGLGLNLIGRGGMAVHEWWEQTNGPQAYLGTTLPHFPNFAMCLGPNVANGHASAIASIEHQIKHVVELCKAMTDRGITSWEIKERVEHEFNDKLHKRLGRTAWSGCASYYRMDNGKVIATWPGTVFRYGLQLRSPRFSEYKLKGDRGAGYISSATTAVKHGLLGTVIGTLRLFDFSGCNRGHRTATLRMSSRARRIVLDTYGHKGFHASRTAKLWQAATACACRIARA</sequence>
<organism evidence="5 6">
    <name type="scientific">Mixia osmundae (strain CBS 9802 / IAM 14324 / JCM 22182 / KY 12970)</name>
    <dbReference type="NCBI Taxonomy" id="764103"/>
    <lineage>
        <taxon>Eukaryota</taxon>
        <taxon>Fungi</taxon>
        <taxon>Dikarya</taxon>
        <taxon>Basidiomycota</taxon>
        <taxon>Pucciniomycotina</taxon>
        <taxon>Mixiomycetes</taxon>
        <taxon>Mixiales</taxon>
        <taxon>Mixiaceae</taxon>
        <taxon>Mixia</taxon>
    </lineage>
</organism>
<dbReference type="InParanoid" id="G7E6C0"/>
<dbReference type="GO" id="GO:0050661">
    <property type="term" value="F:NADP binding"/>
    <property type="evidence" value="ECO:0007669"/>
    <property type="project" value="InterPro"/>
</dbReference>
<keyword evidence="2" id="KW-0285">Flavoprotein</keyword>
<keyword evidence="3" id="KW-0274">FAD</keyword>
<name>G7E6C0_MIXOS</name>
<gene>
    <name evidence="5" type="primary">Mo05066</name>
    <name evidence="5" type="ORF">E5Q_05066</name>
</gene>
<dbReference type="eggNOG" id="KOG1399">
    <property type="taxonomic scope" value="Eukaryota"/>
</dbReference>
<dbReference type="InterPro" id="IPR036188">
    <property type="entry name" value="FAD/NAD-bd_sf"/>
</dbReference>